<keyword evidence="1" id="KW-0732">Signal</keyword>
<dbReference type="Proteomes" id="UP000029227">
    <property type="component" value="Unassembled WGS sequence"/>
</dbReference>
<evidence type="ECO:0000313" key="3">
    <source>
        <dbReference type="Proteomes" id="UP000029227"/>
    </source>
</evidence>
<dbReference type="eggNOG" id="COG2067">
    <property type="taxonomic scope" value="Bacteria"/>
</dbReference>
<evidence type="ECO:0000313" key="2">
    <source>
        <dbReference type="EMBL" id="GAL02694.1"/>
    </source>
</evidence>
<dbReference type="AlphaFoldDB" id="A0A090QLJ2"/>
<evidence type="ECO:0000256" key="1">
    <source>
        <dbReference type="SAM" id="SignalP"/>
    </source>
</evidence>
<evidence type="ECO:0008006" key="4">
    <source>
        <dbReference type="Google" id="ProtNLM"/>
    </source>
</evidence>
<dbReference type="STRING" id="754436.JCM19237_5587"/>
<gene>
    <name evidence="2" type="ORF">JCM19237_5587</name>
</gene>
<reference evidence="2 3" key="1">
    <citation type="journal article" date="2014" name="Genome Announc.">
        <title>Draft Genome Sequences of Two Vibrionaceae Species, Vibrio ponticus C121 and Photobacterium aphoticum C119, Isolated as Coral Reef Microbiota.</title>
        <authorList>
            <person name="Al-saari N."/>
            <person name="Meirelles P.M."/>
            <person name="Mino S."/>
            <person name="Suda W."/>
            <person name="Oshima K."/>
            <person name="Hattori M."/>
            <person name="Ohkuma M."/>
            <person name="Thompson F.L."/>
            <person name="Gomez-Gil B."/>
            <person name="Sawabe T."/>
            <person name="Sawabe T."/>
        </authorList>
    </citation>
    <scope>NUCLEOTIDE SEQUENCE [LARGE SCALE GENOMIC DNA]</scope>
    <source>
        <strain evidence="2 3">JCM 19237</strain>
    </source>
</reference>
<feature type="chain" id="PRO_5001861968" description="Outer membrane protein beta-barrel domain-containing protein" evidence="1">
    <location>
        <begin position="24"/>
        <end position="261"/>
    </location>
</feature>
<comment type="caution">
    <text evidence="2">The sequence shown here is derived from an EMBL/GenBank/DDBJ whole genome shotgun (WGS) entry which is preliminary data.</text>
</comment>
<dbReference type="EMBL" id="BBMN01000001">
    <property type="protein sequence ID" value="GAL02694.1"/>
    <property type="molecule type" value="Genomic_DNA"/>
</dbReference>
<organism evidence="2 3">
    <name type="scientific">Photobacterium aphoticum</name>
    <dbReference type="NCBI Taxonomy" id="754436"/>
    <lineage>
        <taxon>Bacteria</taxon>
        <taxon>Pseudomonadati</taxon>
        <taxon>Pseudomonadota</taxon>
        <taxon>Gammaproteobacteria</taxon>
        <taxon>Vibrionales</taxon>
        <taxon>Vibrionaceae</taxon>
        <taxon>Photobacterium</taxon>
    </lineage>
</organism>
<protein>
    <recommendedName>
        <fullName evidence="4">Outer membrane protein beta-barrel domain-containing protein</fullName>
    </recommendedName>
</protein>
<proteinExistence type="predicted"/>
<sequence>MKRWTALFIHLVFLIGSASHAQAIESHTDAAKTPAGWSHSLEIYAFALNIRGDSRIGNISTDLNVDPSFIMDHLDMGAMLRLEGIYQDQWGYYIDYSFMELSGDSDAVLDKDLNLLKGDADIRQGVLEAKAFKRYHYHFGSIDYMAGIRWWDNDINANLFTSGGRVDIRKSLDDDWVDYLVGVRWIHPINKQWRFHASADVGLSADTNFTSGILTGAYYRMSHWAELNIAYKSTWVDYDNGDDFAYDTASQGFLLGVVFHF</sequence>
<accession>A0A090QLJ2</accession>
<name>A0A090QLJ2_9GAMM</name>
<feature type="signal peptide" evidence="1">
    <location>
        <begin position="1"/>
        <end position="23"/>
    </location>
</feature>